<sequence length="147" mass="16706">MKAKSGHILLDATRSYRDLVRVYPEIHQKVMDLNRPFAKEGESTLPAVLLEENLRDLRAGRKPAGHCRPDAFGMRLVFPIFEEKKVEFYFTKPFRCQEVVQVTEQVSALLRRRSIKHSVEYDRLFLGPARTPPGFPVPSSPGALGSV</sequence>
<protein>
    <submittedName>
        <fullName evidence="1">Uncharacterized protein</fullName>
    </submittedName>
</protein>
<organism evidence="1">
    <name type="scientific">mine drainage metagenome</name>
    <dbReference type="NCBI Taxonomy" id="410659"/>
    <lineage>
        <taxon>unclassified sequences</taxon>
        <taxon>metagenomes</taxon>
        <taxon>ecological metagenomes</taxon>
    </lineage>
</organism>
<gene>
    <name evidence="1" type="ORF">B1B_13237</name>
</gene>
<name>T1AWG4_9ZZZZ</name>
<dbReference type="EMBL" id="AUZY01008710">
    <property type="protein sequence ID" value="EQD45049.1"/>
    <property type="molecule type" value="Genomic_DNA"/>
</dbReference>
<dbReference type="AlphaFoldDB" id="T1AWG4"/>
<evidence type="ECO:0000313" key="1">
    <source>
        <dbReference type="EMBL" id="EQD45049.1"/>
    </source>
</evidence>
<accession>T1AWG4</accession>
<comment type="caution">
    <text evidence="1">The sequence shown here is derived from an EMBL/GenBank/DDBJ whole genome shotgun (WGS) entry which is preliminary data.</text>
</comment>
<reference evidence="1" key="1">
    <citation type="submission" date="2013-08" db="EMBL/GenBank/DDBJ databases">
        <authorList>
            <person name="Mendez C."/>
            <person name="Richter M."/>
            <person name="Ferrer M."/>
            <person name="Sanchez J."/>
        </authorList>
    </citation>
    <scope>NUCLEOTIDE SEQUENCE</scope>
</reference>
<reference evidence="1" key="2">
    <citation type="journal article" date="2014" name="ISME J.">
        <title>Microbial stratification in low pH oxic and suboxic macroscopic growths along an acid mine drainage.</title>
        <authorList>
            <person name="Mendez-Garcia C."/>
            <person name="Mesa V."/>
            <person name="Sprenger R.R."/>
            <person name="Richter M."/>
            <person name="Diez M.S."/>
            <person name="Solano J."/>
            <person name="Bargiela R."/>
            <person name="Golyshina O.V."/>
            <person name="Manteca A."/>
            <person name="Ramos J.L."/>
            <person name="Gallego J.R."/>
            <person name="Llorente I."/>
            <person name="Martins Dos Santos V.A."/>
            <person name="Jensen O.N."/>
            <person name="Pelaez A.I."/>
            <person name="Sanchez J."/>
            <person name="Ferrer M."/>
        </authorList>
    </citation>
    <scope>NUCLEOTIDE SEQUENCE</scope>
</reference>
<proteinExistence type="predicted"/>